<dbReference type="Gene3D" id="1.20.5.340">
    <property type="match status" value="1"/>
</dbReference>
<feature type="compositionally biased region" description="Basic residues" evidence="3">
    <location>
        <begin position="171"/>
        <end position="188"/>
    </location>
</feature>
<reference evidence="5" key="1">
    <citation type="submission" date="2021-02" db="EMBL/GenBank/DDBJ databases">
        <authorList>
            <person name="Nowell W R."/>
        </authorList>
    </citation>
    <scope>NUCLEOTIDE SEQUENCE</scope>
</reference>
<accession>A0A815Z9X6</accession>
<evidence type="ECO:0000313" key="4">
    <source>
        <dbReference type="EMBL" id="CAF1097387.1"/>
    </source>
</evidence>
<evidence type="ECO:0000313" key="6">
    <source>
        <dbReference type="Proteomes" id="UP000663828"/>
    </source>
</evidence>
<comment type="similarity">
    <text evidence="1 2">Belongs to the SCAR/WAVE family.</text>
</comment>
<keyword evidence="2" id="KW-0963">Cytoplasm</keyword>
<dbReference type="GO" id="GO:0003779">
    <property type="term" value="F:actin binding"/>
    <property type="evidence" value="ECO:0007669"/>
    <property type="project" value="UniProtKB-UniRule"/>
</dbReference>
<feature type="compositionally biased region" description="Low complexity" evidence="3">
    <location>
        <begin position="213"/>
        <end position="227"/>
    </location>
</feature>
<feature type="region of interest" description="Disordered" evidence="3">
    <location>
        <begin position="363"/>
        <end position="486"/>
    </location>
</feature>
<organism evidence="5 6">
    <name type="scientific">Adineta ricciae</name>
    <name type="common">Rotifer</name>
    <dbReference type="NCBI Taxonomy" id="249248"/>
    <lineage>
        <taxon>Eukaryota</taxon>
        <taxon>Metazoa</taxon>
        <taxon>Spiralia</taxon>
        <taxon>Gnathifera</taxon>
        <taxon>Rotifera</taxon>
        <taxon>Eurotatoria</taxon>
        <taxon>Bdelloidea</taxon>
        <taxon>Adinetida</taxon>
        <taxon>Adinetidae</taxon>
        <taxon>Adineta</taxon>
    </lineage>
</organism>
<dbReference type="InterPro" id="IPR028288">
    <property type="entry name" value="SCAR/WAVE_fam"/>
</dbReference>
<dbReference type="PANTHER" id="PTHR12902">
    <property type="entry name" value="WASP-1"/>
    <property type="match status" value="1"/>
</dbReference>
<gene>
    <name evidence="4" type="ORF">EDS130_LOCUS19809</name>
    <name evidence="5" type="ORF">XAT740_LOCUS45457</name>
</gene>
<dbReference type="GO" id="GO:0034237">
    <property type="term" value="F:protein kinase A regulatory subunit binding"/>
    <property type="evidence" value="ECO:0007669"/>
    <property type="project" value="TreeGrafter"/>
</dbReference>
<sequence>MPFNKRTIEPIKLSEVQVPKDVPNELECVANHTLANIIRQLSSLSAHAQDLFDELIGDAGHIFQRTEALHGRIERLKFQVTQLDSNVEEVSIQDVHNRKPFVSVTRIDQQVVNRATMPHSLRSLYDQAEPAPALHLLNPYRDDGRDSMKFYTDPSFFFNLWMQSMIQFPQHHHHAHRSGKHERFRSPKGSKLQHQESIYASNPTSSSQARLIQQSSEEQQQYRSPQELMRHRGDYESVARAGNRPPPQQQQPIYSPPSHRPLLQYPNNNNNFQQNSDLVQYGSPTLSSVSSCREQQSMTMNFSSAGTPLSPQNGHNVEQSPRLNVHSPIVTRQAPALPPLPPLLTQFEPNYPMTHYPQVNQMIARPSTSPPPPPPPLPPSTGLATLATISEFDNLPPPPADFIERSPSPQSLPLPPAPPPLPSQLSSVPSNIPPAPPLPPSSAIQSLVMRPFTTNAASSSKANTNSTTPTTSHRDDVSVTSETSIQDQRPYIMRDLHSDLLEEIKKGIQLNNRKKEEEKKAAVTTKTSSLNVMAIMEQAAKYRRDKIRPQSESENDDESSRWDDSD</sequence>
<keyword evidence="2" id="KW-0206">Cytoskeleton</keyword>
<dbReference type="GO" id="GO:2000601">
    <property type="term" value="P:positive regulation of Arp2/3 complex-mediated actin nucleation"/>
    <property type="evidence" value="ECO:0007669"/>
    <property type="project" value="TreeGrafter"/>
</dbReference>
<feature type="compositionally biased region" description="Basic and acidic residues" evidence="3">
    <location>
        <begin position="228"/>
        <end position="237"/>
    </location>
</feature>
<dbReference type="GO" id="GO:0005856">
    <property type="term" value="C:cytoskeleton"/>
    <property type="evidence" value="ECO:0007669"/>
    <property type="project" value="UniProtKB-SubCell"/>
</dbReference>
<feature type="region of interest" description="Disordered" evidence="3">
    <location>
        <begin position="540"/>
        <end position="566"/>
    </location>
</feature>
<comment type="caution">
    <text evidence="5">The sequence shown here is derived from an EMBL/GenBank/DDBJ whole genome shotgun (WGS) entry which is preliminary data.</text>
</comment>
<dbReference type="OrthoDB" id="1060785at2759"/>
<dbReference type="EMBL" id="CAJNOR010005940">
    <property type="protein sequence ID" value="CAF1580550.1"/>
    <property type="molecule type" value="Genomic_DNA"/>
</dbReference>
<feature type="region of interest" description="Disordered" evidence="3">
    <location>
        <begin position="171"/>
        <end position="266"/>
    </location>
</feature>
<dbReference type="EMBL" id="CAJNOJ010000096">
    <property type="protein sequence ID" value="CAF1097387.1"/>
    <property type="molecule type" value="Genomic_DNA"/>
</dbReference>
<feature type="compositionally biased region" description="Low complexity" evidence="3">
    <location>
        <begin position="441"/>
        <end position="471"/>
    </location>
</feature>
<feature type="compositionally biased region" description="Pro residues" evidence="3">
    <location>
        <begin position="410"/>
        <end position="422"/>
    </location>
</feature>
<dbReference type="Proteomes" id="UP000663828">
    <property type="component" value="Unassembled WGS sequence"/>
</dbReference>
<dbReference type="AlphaFoldDB" id="A0A815Z9X6"/>
<comment type="function">
    <text evidence="2">Downstream effector molecule involved in the transmission of signals from tyrosine kinase receptors and small GTPases to the actin cytoskeleton. Promotes formation of actin filaments. Part of the WAVE complex that regulates lamellipodia formation. The WAVE complex regulates actin filament reorganization via its interaction with the Arp2/3 complex.</text>
</comment>
<dbReference type="GO" id="GO:0071933">
    <property type="term" value="F:Arp2/3 complex binding"/>
    <property type="evidence" value="ECO:0007669"/>
    <property type="project" value="TreeGrafter"/>
</dbReference>
<keyword evidence="6" id="KW-1185">Reference proteome</keyword>
<feature type="compositionally biased region" description="Pro residues" evidence="3">
    <location>
        <begin position="431"/>
        <end position="440"/>
    </location>
</feature>
<comment type="subcellular location">
    <subcellularLocation>
        <location evidence="2">Cytoplasm</location>
        <location evidence="2">Cytoskeleton</location>
    </subcellularLocation>
</comment>
<dbReference type="Gene3D" id="6.10.280.150">
    <property type="match status" value="1"/>
</dbReference>
<comment type="subunit">
    <text evidence="2">Binds actin and the Arp2/3 complex.</text>
</comment>
<dbReference type="Proteomes" id="UP000663852">
    <property type="component" value="Unassembled WGS sequence"/>
</dbReference>
<name>A0A815Z9X6_ADIRI</name>
<feature type="compositionally biased region" description="Polar residues" evidence="3">
    <location>
        <begin position="195"/>
        <end position="212"/>
    </location>
</feature>
<evidence type="ECO:0000256" key="2">
    <source>
        <dbReference type="RuleBase" id="RU367034"/>
    </source>
</evidence>
<feature type="compositionally biased region" description="Pro residues" evidence="3">
    <location>
        <begin position="244"/>
        <end position="259"/>
    </location>
</feature>
<dbReference type="PANTHER" id="PTHR12902:SF1">
    <property type="entry name" value="WISKOTT-ALDRICH SYNDROME PROTEIN FAMILY MEMBER"/>
    <property type="match status" value="1"/>
</dbReference>
<dbReference type="GO" id="GO:0030036">
    <property type="term" value="P:actin cytoskeleton organization"/>
    <property type="evidence" value="ECO:0007669"/>
    <property type="project" value="UniProtKB-UniRule"/>
</dbReference>
<proteinExistence type="inferred from homology"/>
<evidence type="ECO:0000256" key="1">
    <source>
        <dbReference type="ARBA" id="ARBA00006993"/>
    </source>
</evidence>
<evidence type="ECO:0000313" key="5">
    <source>
        <dbReference type="EMBL" id="CAF1580550.1"/>
    </source>
</evidence>
<evidence type="ECO:0000256" key="3">
    <source>
        <dbReference type="SAM" id="MobiDB-lite"/>
    </source>
</evidence>
<feature type="compositionally biased region" description="Pro residues" evidence="3">
    <location>
        <begin position="368"/>
        <end position="379"/>
    </location>
</feature>
<dbReference type="GO" id="GO:0031209">
    <property type="term" value="C:SCAR complex"/>
    <property type="evidence" value="ECO:0007669"/>
    <property type="project" value="TreeGrafter"/>
</dbReference>
<keyword evidence="2" id="KW-0009">Actin-binding</keyword>
<protein>
    <recommendedName>
        <fullName evidence="2">Wiskott-Aldrich syndrome protein family member</fullName>
        <shortName evidence="2">WASP family protein member</shortName>
    </recommendedName>
</protein>